<proteinExistence type="predicted"/>
<dbReference type="PANTHER" id="PTHR32196:SF72">
    <property type="entry name" value="RIBOSE IMPORT PERMEASE PROTEIN RBSC"/>
    <property type="match status" value="1"/>
</dbReference>
<accession>A0ABU0J519</accession>
<dbReference type="CDD" id="cd06579">
    <property type="entry name" value="TM_PBP1_transp_AraH_like"/>
    <property type="match status" value="1"/>
</dbReference>
<evidence type="ECO:0000313" key="8">
    <source>
        <dbReference type="Proteomes" id="UP001242480"/>
    </source>
</evidence>
<comment type="caution">
    <text evidence="7">The sequence shown here is derived from an EMBL/GenBank/DDBJ whole genome shotgun (WGS) entry which is preliminary data.</text>
</comment>
<feature type="transmembrane region" description="Helical" evidence="6">
    <location>
        <begin position="288"/>
        <end position="304"/>
    </location>
</feature>
<dbReference type="RefSeq" id="WP_307271987.1">
    <property type="nucleotide sequence ID" value="NZ_JAUSVX010000003.1"/>
</dbReference>
<evidence type="ECO:0000256" key="6">
    <source>
        <dbReference type="SAM" id="Phobius"/>
    </source>
</evidence>
<evidence type="ECO:0000313" key="7">
    <source>
        <dbReference type="EMBL" id="MDQ0469359.1"/>
    </source>
</evidence>
<feature type="transmembrane region" description="Helical" evidence="6">
    <location>
        <begin position="207"/>
        <end position="233"/>
    </location>
</feature>
<reference evidence="7 8" key="1">
    <citation type="submission" date="2023-07" db="EMBL/GenBank/DDBJ databases">
        <title>Genomic Encyclopedia of Type Strains, Phase IV (KMG-IV): sequencing the most valuable type-strain genomes for metagenomic binning, comparative biology and taxonomic classification.</title>
        <authorList>
            <person name="Goeker M."/>
        </authorList>
    </citation>
    <scope>NUCLEOTIDE SEQUENCE [LARGE SCALE GENOMIC DNA]</scope>
    <source>
        <strain evidence="7 8">DSM 19619</strain>
    </source>
</reference>
<organism evidence="7 8">
    <name type="scientific">Labrys wisconsinensis</name>
    <dbReference type="NCBI Taxonomy" id="425677"/>
    <lineage>
        <taxon>Bacteria</taxon>
        <taxon>Pseudomonadati</taxon>
        <taxon>Pseudomonadota</taxon>
        <taxon>Alphaproteobacteria</taxon>
        <taxon>Hyphomicrobiales</taxon>
        <taxon>Xanthobacteraceae</taxon>
        <taxon>Labrys</taxon>
    </lineage>
</organism>
<protein>
    <submittedName>
        <fullName evidence="7">Ribose transport system permease protein</fullName>
    </submittedName>
</protein>
<dbReference type="PANTHER" id="PTHR32196">
    <property type="entry name" value="ABC TRANSPORTER PERMEASE PROTEIN YPHD-RELATED-RELATED"/>
    <property type="match status" value="1"/>
</dbReference>
<evidence type="ECO:0000256" key="2">
    <source>
        <dbReference type="ARBA" id="ARBA00022475"/>
    </source>
</evidence>
<feature type="transmembrane region" description="Helical" evidence="6">
    <location>
        <begin position="90"/>
        <end position="111"/>
    </location>
</feature>
<keyword evidence="8" id="KW-1185">Reference proteome</keyword>
<keyword evidence="2" id="KW-1003">Cell membrane</keyword>
<evidence type="ECO:0000256" key="4">
    <source>
        <dbReference type="ARBA" id="ARBA00022989"/>
    </source>
</evidence>
<keyword evidence="4 6" id="KW-1133">Transmembrane helix</keyword>
<sequence>MPNRHKLALLALRFAPLILFAALLLAFGSQSDRFLTFANFRNILTQATHVAVMAIGMTFVLLVRGVDLSVGSTMYLVVVVLGLYLHDLPLIVSIPAILAIGLAFGAVNAWFTTYLKIAAFITTLATLFIGRGFALYLSETRMVFQSDVVQTLGRSSALDVPWAIWILAVVAALAWIVLTQTPYGRQIYAVGADPEAAAKAGIRVKPIVFSVFCICGVCAAIGALISVSQVGAAAATFGYQKEFPVIAAAVLGGTSLFGGRGGVAGSIFGAVLVQTTENGLVMLNADPYLYPLVNSAIIFLAAWVDGRRTAITERLEQRKIRIEPT</sequence>
<feature type="transmembrane region" description="Helical" evidence="6">
    <location>
        <begin position="158"/>
        <end position="178"/>
    </location>
</feature>
<evidence type="ECO:0000256" key="5">
    <source>
        <dbReference type="ARBA" id="ARBA00023136"/>
    </source>
</evidence>
<name>A0ABU0J519_9HYPH</name>
<evidence type="ECO:0000256" key="3">
    <source>
        <dbReference type="ARBA" id="ARBA00022692"/>
    </source>
</evidence>
<evidence type="ECO:0000256" key="1">
    <source>
        <dbReference type="ARBA" id="ARBA00004651"/>
    </source>
</evidence>
<dbReference type="Proteomes" id="UP001242480">
    <property type="component" value="Unassembled WGS sequence"/>
</dbReference>
<feature type="transmembrane region" description="Helical" evidence="6">
    <location>
        <begin position="55"/>
        <end position="83"/>
    </location>
</feature>
<dbReference type="InterPro" id="IPR001851">
    <property type="entry name" value="ABC_transp_permease"/>
</dbReference>
<keyword evidence="5 6" id="KW-0472">Membrane</keyword>
<dbReference type="EMBL" id="JAUSVX010000003">
    <property type="protein sequence ID" value="MDQ0469359.1"/>
    <property type="molecule type" value="Genomic_DNA"/>
</dbReference>
<gene>
    <name evidence="7" type="ORF">QO011_002370</name>
</gene>
<feature type="transmembrane region" description="Helical" evidence="6">
    <location>
        <begin position="117"/>
        <end position="137"/>
    </location>
</feature>
<comment type="subcellular location">
    <subcellularLocation>
        <location evidence="1">Cell membrane</location>
        <topology evidence="1">Multi-pass membrane protein</topology>
    </subcellularLocation>
</comment>
<dbReference type="Pfam" id="PF02653">
    <property type="entry name" value="BPD_transp_2"/>
    <property type="match status" value="1"/>
</dbReference>
<keyword evidence="3 6" id="KW-0812">Transmembrane</keyword>